<evidence type="ECO:0000313" key="1">
    <source>
        <dbReference type="EMBL" id="JAD98191.1"/>
    </source>
</evidence>
<reference evidence="1" key="1">
    <citation type="submission" date="2014-09" db="EMBL/GenBank/DDBJ databases">
        <authorList>
            <person name="Magalhaes I.L.F."/>
            <person name="Oliveira U."/>
            <person name="Santos F.R."/>
            <person name="Vidigal T.H.D.A."/>
            <person name="Brescovit A.D."/>
            <person name="Santos A.J."/>
        </authorList>
    </citation>
    <scope>NUCLEOTIDE SEQUENCE</scope>
    <source>
        <tissue evidence="1">Shoot tissue taken approximately 20 cm above the soil surface</tissue>
    </source>
</reference>
<dbReference type="EMBL" id="GBRH01199704">
    <property type="protein sequence ID" value="JAD98191.1"/>
    <property type="molecule type" value="Transcribed_RNA"/>
</dbReference>
<name>A0A0A9EDQ7_ARUDO</name>
<reference evidence="1" key="2">
    <citation type="journal article" date="2015" name="Data Brief">
        <title>Shoot transcriptome of the giant reed, Arundo donax.</title>
        <authorList>
            <person name="Barrero R.A."/>
            <person name="Guerrero F.D."/>
            <person name="Moolhuijzen P."/>
            <person name="Goolsby J.A."/>
            <person name="Tidwell J."/>
            <person name="Bellgard S.E."/>
            <person name="Bellgard M.I."/>
        </authorList>
    </citation>
    <scope>NUCLEOTIDE SEQUENCE</scope>
    <source>
        <tissue evidence="1">Shoot tissue taken approximately 20 cm above the soil surface</tissue>
    </source>
</reference>
<accession>A0A0A9EDQ7</accession>
<dbReference type="AlphaFoldDB" id="A0A0A9EDQ7"/>
<sequence>MLVNCVLRPNSNQFQRAKPHIIQQK</sequence>
<organism evidence="1">
    <name type="scientific">Arundo donax</name>
    <name type="common">Giant reed</name>
    <name type="synonym">Donax arundinaceus</name>
    <dbReference type="NCBI Taxonomy" id="35708"/>
    <lineage>
        <taxon>Eukaryota</taxon>
        <taxon>Viridiplantae</taxon>
        <taxon>Streptophyta</taxon>
        <taxon>Embryophyta</taxon>
        <taxon>Tracheophyta</taxon>
        <taxon>Spermatophyta</taxon>
        <taxon>Magnoliopsida</taxon>
        <taxon>Liliopsida</taxon>
        <taxon>Poales</taxon>
        <taxon>Poaceae</taxon>
        <taxon>PACMAD clade</taxon>
        <taxon>Arundinoideae</taxon>
        <taxon>Arundineae</taxon>
        <taxon>Arundo</taxon>
    </lineage>
</organism>
<proteinExistence type="predicted"/>
<protein>
    <submittedName>
        <fullName evidence="1">Uncharacterized protein</fullName>
    </submittedName>
</protein>